<dbReference type="RefSeq" id="XP_016255317.1">
    <property type="nucleotide sequence ID" value="XM_016388389.1"/>
</dbReference>
<dbReference type="GO" id="GO:0005634">
    <property type="term" value="C:nucleus"/>
    <property type="evidence" value="ECO:0007669"/>
    <property type="project" value="UniProtKB-SubCell"/>
</dbReference>
<feature type="region of interest" description="Disordered" evidence="7">
    <location>
        <begin position="368"/>
        <end position="390"/>
    </location>
</feature>
<dbReference type="GeneID" id="27341013"/>
<dbReference type="AlphaFoldDB" id="A0A0D2A482"/>
<dbReference type="Proteomes" id="UP000054466">
    <property type="component" value="Unassembled WGS sequence"/>
</dbReference>
<dbReference type="STRING" id="569365.A0A0D2A482"/>
<feature type="region of interest" description="Disordered" evidence="7">
    <location>
        <begin position="1"/>
        <end position="20"/>
    </location>
</feature>
<gene>
    <name evidence="8" type="ORF">PV07_01819</name>
</gene>
<evidence type="ECO:0000256" key="2">
    <source>
        <dbReference type="ARBA" id="ARBA00004584"/>
    </source>
</evidence>
<organism evidence="8 9">
    <name type="scientific">Cladophialophora immunda</name>
    <dbReference type="NCBI Taxonomy" id="569365"/>
    <lineage>
        <taxon>Eukaryota</taxon>
        <taxon>Fungi</taxon>
        <taxon>Dikarya</taxon>
        <taxon>Ascomycota</taxon>
        <taxon>Pezizomycotina</taxon>
        <taxon>Eurotiomycetes</taxon>
        <taxon>Chaetothyriomycetidae</taxon>
        <taxon>Chaetothyriales</taxon>
        <taxon>Herpotrichiellaceae</taxon>
        <taxon>Cladophialophora</taxon>
    </lineage>
</organism>
<dbReference type="OrthoDB" id="10050372at2759"/>
<dbReference type="GO" id="GO:0031511">
    <property type="term" value="C:Mis6-Sim4 complex"/>
    <property type="evidence" value="ECO:0007669"/>
    <property type="project" value="TreeGrafter"/>
</dbReference>
<dbReference type="PANTHER" id="PTHR14582:SF1">
    <property type="entry name" value="CENTROMERE PROTEIN O"/>
    <property type="match status" value="1"/>
</dbReference>
<dbReference type="InterPro" id="IPR018464">
    <property type="entry name" value="CENP-O"/>
</dbReference>
<keyword evidence="6" id="KW-0137">Centromere</keyword>
<evidence type="ECO:0000256" key="7">
    <source>
        <dbReference type="SAM" id="MobiDB-lite"/>
    </source>
</evidence>
<protein>
    <submittedName>
        <fullName evidence="8">Uncharacterized protein</fullName>
    </submittedName>
</protein>
<feature type="compositionally biased region" description="Low complexity" evidence="7">
    <location>
        <begin position="60"/>
        <end position="77"/>
    </location>
</feature>
<dbReference type="HOGENOM" id="CLU_042556_0_0_1"/>
<feature type="region of interest" description="Disordered" evidence="7">
    <location>
        <begin position="225"/>
        <end position="288"/>
    </location>
</feature>
<feature type="region of interest" description="Disordered" evidence="7">
    <location>
        <begin position="52"/>
        <end position="77"/>
    </location>
</feature>
<evidence type="ECO:0000256" key="1">
    <source>
        <dbReference type="ARBA" id="ARBA00004123"/>
    </source>
</evidence>
<evidence type="ECO:0000313" key="8">
    <source>
        <dbReference type="EMBL" id="KIW35101.1"/>
    </source>
</evidence>
<feature type="compositionally biased region" description="Basic and acidic residues" evidence="7">
    <location>
        <begin position="237"/>
        <end position="257"/>
    </location>
</feature>
<feature type="compositionally biased region" description="Acidic residues" evidence="7">
    <location>
        <begin position="265"/>
        <end position="284"/>
    </location>
</feature>
<feature type="compositionally biased region" description="Polar residues" evidence="7">
    <location>
        <begin position="227"/>
        <end position="236"/>
    </location>
</feature>
<keyword evidence="9" id="KW-1185">Reference proteome</keyword>
<evidence type="ECO:0000256" key="3">
    <source>
        <dbReference type="ARBA" id="ARBA00007321"/>
    </source>
</evidence>
<proteinExistence type="inferred from homology"/>
<evidence type="ECO:0000256" key="4">
    <source>
        <dbReference type="ARBA" id="ARBA00022454"/>
    </source>
</evidence>
<comment type="subcellular location">
    <subcellularLocation>
        <location evidence="2">Chromosome</location>
        <location evidence="2">Centromere</location>
    </subcellularLocation>
    <subcellularLocation>
        <location evidence="1">Nucleus</location>
    </subcellularLocation>
</comment>
<name>A0A0D2A482_9EURO</name>
<reference evidence="8 9" key="1">
    <citation type="submission" date="2015-01" db="EMBL/GenBank/DDBJ databases">
        <title>The Genome Sequence of Cladophialophora immunda CBS83496.</title>
        <authorList>
            <consortium name="The Broad Institute Genomics Platform"/>
            <person name="Cuomo C."/>
            <person name="de Hoog S."/>
            <person name="Gorbushina A."/>
            <person name="Stielow B."/>
            <person name="Teixiera M."/>
            <person name="Abouelleil A."/>
            <person name="Chapman S.B."/>
            <person name="Priest M."/>
            <person name="Young S.K."/>
            <person name="Wortman J."/>
            <person name="Nusbaum C."/>
            <person name="Birren B."/>
        </authorList>
    </citation>
    <scope>NUCLEOTIDE SEQUENCE [LARGE SCALE GENOMIC DNA]</scope>
    <source>
        <strain evidence="8 9">CBS 83496</strain>
    </source>
</reference>
<accession>A0A0D2A482</accession>
<dbReference type="VEuPathDB" id="FungiDB:PV07_01819"/>
<comment type="similarity">
    <text evidence="3">Belongs to the CENP-O/MCM21 family.</text>
</comment>
<evidence type="ECO:0000256" key="6">
    <source>
        <dbReference type="ARBA" id="ARBA00023328"/>
    </source>
</evidence>
<keyword evidence="4" id="KW-0158">Chromosome</keyword>
<evidence type="ECO:0000256" key="5">
    <source>
        <dbReference type="ARBA" id="ARBA00023242"/>
    </source>
</evidence>
<evidence type="ECO:0000313" key="9">
    <source>
        <dbReference type="Proteomes" id="UP000054466"/>
    </source>
</evidence>
<dbReference type="EMBL" id="KN847040">
    <property type="protein sequence ID" value="KIW35101.1"/>
    <property type="molecule type" value="Genomic_DNA"/>
</dbReference>
<keyword evidence="5" id="KW-0539">Nucleus</keyword>
<sequence>MALVASPPLPSMDVVMSDSPDDEIAQVRAEIKKLTRQRKLLTSTLLASTKAQSRLSNHYPAPSAPSNSNNPQQLNDLQQNSHTNAHRLAFGVTSFPFHDPSPELRPWNPLLGIRIDICNRKGVFDSPYYMFCVRARDTGDELRIHRHTIPALVPLEQYEKQYLPISYLDDEGYGGSEDSRLNANERETTTKQDLHSLVSRVRYDLVSWRLRQDVTEWLREELAIPDSSAQPASSSKDQTEGAKEDTDMKQGDGDLRSTEISSYIESEDNDPERESEEEDGEEEEITGKFNVHSLASLEVDARQLRIIWSDDRVGRIKISDDGKVEKAVVIGLDGNRVKDVERILIGDGEGSVSLYDLVGRLEEVYKRSLRNEDPDRDERGGERTRTARGP</sequence>
<dbReference type="PANTHER" id="PTHR14582">
    <property type="entry name" value="INNER KINETOCHORE SUBUNIT MAL2"/>
    <property type="match status" value="1"/>
</dbReference>
<dbReference type="Pfam" id="PF09496">
    <property type="entry name" value="CENP-O"/>
    <property type="match status" value="1"/>
</dbReference>